<gene>
    <name evidence="1" type="ORF">TTAC_LOCUS4847</name>
</gene>
<dbReference type="WBParaSite" id="TTAC_0000486301-mRNA-1">
    <property type="protein sequence ID" value="TTAC_0000486301-mRNA-1"/>
    <property type="gene ID" value="TTAC_0000486301"/>
</dbReference>
<accession>A0A0R3WVS3</accession>
<keyword evidence="2" id="KW-1185">Reference proteome</keyword>
<protein>
    <submittedName>
        <fullName evidence="3">Ovule protein</fullName>
    </submittedName>
</protein>
<evidence type="ECO:0000313" key="2">
    <source>
        <dbReference type="Proteomes" id="UP000274429"/>
    </source>
</evidence>
<organism evidence="3">
    <name type="scientific">Hydatigena taeniaeformis</name>
    <name type="common">Feline tapeworm</name>
    <name type="synonym">Taenia taeniaeformis</name>
    <dbReference type="NCBI Taxonomy" id="6205"/>
    <lineage>
        <taxon>Eukaryota</taxon>
        <taxon>Metazoa</taxon>
        <taxon>Spiralia</taxon>
        <taxon>Lophotrochozoa</taxon>
        <taxon>Platyhelminthes</taxon>
        <taxon>Cestoda</taxon>
        <taxon>Eucestoda</taxon>
        <taxon>Cyclophyllidea</taxon>
        <taxon>Taeniidae</taxon>
        <taxon>Hydatigera</taxon>
    </lineage>
</organism>
<reference evidence="1 2" key="2">
    <citation type="submission" date="2018-11" db="EMBL/GenBank/DDBJ databases">
        <authorList>
            <consortium name="Pathogen Informatics"/>
        </authorList>
    </citation>
    <scope>NUCLEOTIDE SEQUENCE [LARGE SCALE GENOMIC DNA]</scope>
</reference>
<proteinExistence type="predicted"/>
<reference evidence="3" key="1">
    <citation type="submission" date="2017-02" db="UniProtKB">
        <authorList>
            <consortium name="WormBaseParasite"/>
        </authorList>
    </citation>
    <scope>IDENTIFICATION</scope>
</reference>
<evidence type="ECO:0000313" key="1">
    <source>
        <dbReference type="EMBL" id="VDM25759.1"/>
    </source>
</evidence>
<dbReference type="Proteomes" id="UP000274429">
    <property type="component" value="Unassembled WGS sequence"/>
</dbReference>
<sequence>MFAVPVNNVSSLLIMNSSYSPRSIDPQKPLSIKVDEQNTKVQIPYLPPSPSMIDRARPGRAVLVNSTLDSVPPIISSPLPSSSLMRFINSSVFSVIHTLHYLDDSSASEYRSCLVFNLKLSMDL</sequence>
<name>A0A0R3WVS3_HYDTA</name>
<dbReference type="EMBL" id="UYWX01005476">
    <property type="protein sequence ID" value="VDM25759.1"/>
    <property type="molecule type" value="Genomic_DNA"/>
</dbReference>
<dbReference type="OrthoDB" id="10455402at2759"/>
<dbReference type="AlphaFoldDB" id="A0A0R3WVS3"/>
<evidence type="ECO:0000313" key="3">
    <source>
        <dbReference type="WBParaSite" id="TTAC_0000486301-mRNA-1"/>
    </source>
</evidence>